<proteinExistence type="predicted"/>
<sequence>MESMKPFFLCAPHKRAARIVFFTASLIFCLPFQQALALWHPTDPAVRQCVKLFAAAPLKYIGAAAQTHVDDPVPFASPFSFALKFPSPPRCTVSVFNAPFGGRFARTPIVSYLVAFYQIFHCFSFFKKGKSCYLFSLPTFSFVLFKKLSFLRRFFSKKLSQIDRNLVYLKLKHLLSA</sequence>
<evidence type="ECO:0008006" key="4">
    <source>
        <dbReference type="Google" id="ProtNLM"/>
    </source>
</evidence>
<feature type="signal peptide" evidence="1">
    <location>
        <begin position="1"/>
        <end position="37"/>
    </location>
</feature>
<name>A0A9D2S0R1_9FIRM</name>
<keyword evidence="1" id="KW-0732">Signal</keyword>
<reference evidence="2" key="2">
    <citation type="submission" date="2021-04" db="EMBL/GenBank/DDBJ databases">
        <authorList>
            <person name="Gilroy R."/>
        </authorList>
    </citation>
    <scope>NUCLEOTIDE SEQUENCE</scope>
    <source>
        <strain evidence="2">ChiBcec8-14828</strain>
    </source>
</reference>
<dbReference type="AlphaFoldDB" id="A0A9D2S0R1"/>
<reference evidence="2" key="1">
    <citation type="journal article" date="2021" name="PeerJ">
        <title>Extensive microbial diversity within the chicken gut microbiome revealed by metagenomics and culture.</title>
        <authorList>
            <person name="Gilroy R."/>
            <person name="Ravi A."/>
            <person name="Getino M."/>
            <person name="Pursley I."/>
            <person name="Horton D.L."/>
            <person name="Alikhan N.F."/>
            <person name="Baker D."/>
            <person name="Gharbi K."/>
            <person name="Hall N."/>
            <person name="Watson M."/>
            <person name="Adriaenssens E.M."/>
            <person name="Foster-Nyarko E."/>
            <person name="Jarju S."/>
            <person name="Secka A."/>
            <person name="Antonio M."/>
            <person name="Oren A."/>
            <person name="Chaudhuri R.R."/>
            <person name="La Ragione R."/>
            <person name="Hildebrand F."/>
            <person name="Pallen M.J."/>
        </authorList>
    </citation>
    <scope>NUCLEOTIDE SEQUENCE</scope>
    <source>
        <strain evidence="2">ChiBcec8-14828</strain>
    </source>
</reference>
<evidence type="ECO:0000313" key="2">
    <source>
        <dbReference type="EMBL" id="HJB39888.1"/>
    </source>
</evidence>
<gene>
    <name evidence="2" type="ORF">H9943_05770</name>
</gene>
<comment type="caution">
    <text evidence="2">The sequence shown here is derived from an EMBL/GenBank/DDBJ whole genome shotgun (WGS) entry which is preliminary data.</text>
</comment>
<feature type="chain" id="PRO_5039689223" description="Transmembrane protein" evidence="1">
    <location>
        <begin position="38"/>
        <end position="177"/>
    </location>
</feature>
<evidence type="ECO:0000313" key="3">
    <source>
        <dbReference type="Proteomes" id="UP000824209"/>
    </source>
</evidence>
<dbReference type="Proteomes" id="UP000824209">
    <property type="component" value="Unassembled WGS sequence"/>
</dbReference>
<accession>A0A9D2S0R1</accession>
<evidence type="ECO:0000256" key="1">
    <source>
        <dbReference type="SAM" id="SignalP"/>
    </source>
</evidence>
<protein>
    <recommendedName>
        <fullName evidence="4">Transmembrane protein</fullName>
    </recommendedName>
</protein>
<dbReference type="EMBL" id="DWYA01000053">
    <property type="protein sequence ID" value="HJB39888.1"/>
    <property type="molecule type" value="Genomic_DNA"/>
</dbReference>
<organism evidence="2 3">
    <name type="scientific">Candidatus Ruthenibacterium avium</name>
    <dbReference type="NCBI Taxonomy" id="2838751"/>
    <lineage>
        <taxon>Bacteria</taxon>
        <taxon>Bacillati</taxon>
        <taxon>Bacillota</taxon>
        <taxon>Clostridia</taxon>
        <taxon>Eubacteriales</taxon>
        <taxon>Oscillospiraceae</taxon>
        <taxon>Ruthenibacterium</taxon>
    </lineage>
</organism>